<evidence type="ECO:0000313" key="2">
    <source>
        <dbReference type="Proteomes" id="UP000663834"/>
    </source>
</evidence>
<name>A0A816DIH8_9BILA</name>
<reference evidence="1" key="1">
    <citation type="submission" date="2021-02" db="EMBL/GenBank/DDBJ databases">
        <authorList>
            <person name="Nowell W R."/>
        </authorList>
    </citation>
    <scope>NUCLEOTIDE SEQUENCE</scope>
</reference>
<feature type="non-terminal residue" evidence="1">
    <location>
        <position position="1"/>
    </location>
</feature>
<sequence>PIQEASPENNINDNTRVLPTLMPADLPTPTISKNDQYQDLSKVLTDPRRIIPIRGASESAMAASNNFLVVFTDNDISMFNVHFCEKKYNKWNDGSIVDICFCSSDIGFVLLTVSNVFIFSARNHNHINVATIQPFEDKTFSNCTSNGKSLLISYRIPGTPIDEIDTSTWKLKKRWKSPNICNCDEYISRLRYSLDFSEIGIIVYLRPRIRFQLCDSNMNTLRSMSVGDTGCCGFTAMPQSSWLLSDGHFLYVIDRNGTLSRIERQNPHGAYYDTGNVAFFPDKTVVIRSPKALSFY</sequence>
<dbReference type="AlphaFoldDB" id="A0A816DIH8"/>
<organism evidence="1 2">
    <name type="scientific">Rotaria magnacalcarata</name>
    <dbReference type="NCBI Taxonomy" id="392030"/>
    <lineage>
        <taxon>Eukaryota</taxon>
        <taxon>Metazoa</taxon>
        <taxon>Spiralia</taxon>
        <taxon>Gnathifera</taxon>
        <taxon>Rotifera</taxon>
        <taxon>Eurotatoria</taxon>
        <taxon>Bdelloidea</taxon>
        <taxon>Philodinida</taxon>
        <taxon>Philodinidae</taxon>
        <taxon>Rotaria</taxon>
    </lineage>
</organism>
<gene>
    <name evidence="1" type="ORF">KQP761_LOCUS26625</name>
</gene>
<comment type="caution">
    <text evidence="1">The sequence shown here is derived from an EMBL/GenBank/DDBJ whole genome shotgun (WGS) entry which is preliminary data.</text>
</comment>
<dbReference type="Proteomes" id="UP000663834">
    <property type="component" value="Unassembled WGS sequence"/>
</dbReference>
<dbReference type="EMBL" id="CAJNOW010014566">
    <property type="protein sequence ID" value="CAF1633446.1"/>
    <property type="molecule type" value="Genomic_DNA"/>
</dbReference>
<protein>
    <submittedName>
        <fullName evidence="1">Uncharacterized protein</fullName>
    </submittedName>
</protein>
<dbReference type="OrthoDB" id="10411920at2759"/>
<proteinExistence type="predicted"/>
<evidence type="ECO:0000313" key="1">
    <source>
        <dbReference type="EMBL" id="CAF1633446.1"/>
    </source>
</evidence>
<accession>A0A816DIH8</accession>